<dbReference type="EMBL" id="JAHKRT010000002">
    <property type="protein sequence ID" value="MBU3077237.1"/>
    <property type="molecule type" value="Genomic_DNA"/>
</dbReference>
<proteinExistence type="predicted"/>
<accession>A0ABS6BG19</accession>
<feature type="transmembrane region" description="Helical" evidence="1">
    <location>
        <begin position="338"/>
        <end position="356"/>
    </location>
</feature>
<reference evidence="2 3" key="1">
    <citation type="submission" date="2021-06" db="EMBL/GenBank/DDBJ databases">
        <title>Sphingomonas sp. XMGL2, whole genome shotgun sequencing project.</title>
        <authorList>
            <person name="Zhao G."/>
            <person name="Shen L."/>
        </authorList>
    </citation>
    <scope>NUCLEOTIDE SEQUENCE [LARGE SCALE GENOMIC DNA]</scope>
    <source>
        <strain evidence="2 3">XMGL2</strain>
    </source>
</reference>
<feature type="transmembrane region" description="Helical" evidence="1">
    <location>
        <begin position="9"/>
        <end position="27"/>
    </location>
</feature>
<organism evidence="2 3">
    <name type="scientific">Sphingomonas quercus</name>
    <dbReference type="NCBI Taxonomy" id="2842451"/>
    <lineage>
        <taxon>Bacteria</taxon>
        <taxon>Pseudomonadati</taxon>
        <taxon>Pseudomonadota</taxon>
        <taxon>Alphaproteobacteria</taxon>
        <taxon>Sphingomonadales</taxon>
        <taxon>Sphingomonadaceae</taxon>
        <taxon>Sphingomonas</taxon>
    </lineage>
</organism>
<protein>
    <submittedName>
        <fullName evidence="2">AcrB/AcrD/AcrF family protein</fullName>
    </submittedName>
</protein>
<keyword evidence="1" id="KW-1133">Transmembrane helix</keyword>
<feature type="transmembrane region" description="Helical" evidence="1">
    <location>
        <begin position="186"/>
        <end position="212"/>
    </location>
</feature>
<name>A0ABS6BG19_9SPHN</name>
<gene>
    <name evidence="2" type="ORF">KOF26_05090</name>
</gene>
<feature type="transmembrane region" description="Helical" evidence="1">
    <location>
        <begin position="368"/>
        <end position="386"/>
    </location>
</feature>
<feature type="transmembrane region" description="Helical" evidence="1">
    <location>
        <begin position="104"/>
        <end position="125"/>
    </location>
</feature>
<feature type="transmembrane region" description="Helical" evidence="1">
    <location>
        <begin position="257"/>
        <end position="276"/>
    </location>
</feature>
<feature type="transmembrane region" description="Helical" evidence="1">
    <location>
        <begin position="131"/>
        <end position="151"/>
    </location>
</feature>
<keyword evidence="1" id="KW-0812">Transmembrane</keyword>
<feature type="transmembrane region" description="Helical" evidence="1">
    <location>
        <begin position="224"/>
        <end position="245"/>
    </location>
</feature>
<comment type="caution">
    <text evidence="2">The sequence shown here is derived from an EMBL/GenBank/DDBJ whole genome shotgun (WGS) entry which is preliminary data.</text>
</comment>
<dbReference type="Proteomes" id="UP000776276">
    <property type="component" value="Unassembled WGS sequence"/>
</dbReference>
<evidence type="ECO:0000313" key="2">
    <source>
        <dbReference type="EMBL" id="MBU3077237.1"/>
    </source>
</evidence>
<sequence>MDQVFGGKGWLKWLFAAWVLAAAWMLWSKWGAIGWFALGDTDDNLRFAEVRDWLRGQGWYDLRQYHLDPPGGASIHWSRLVDLPIAGIILIVRPFWGTIIADKAAVAVAPLLPLALAMLGMALTARRLVSPGAWVAAVAMMLCGESALLMWMPLRIDHHGWQLAFLALTLAGVADPRRLRGGVTTGLATAASLTIGLEMLPYFGIAAAALVLRWVADPGDARRLAGYGISLAAGAGLGFAGFASWDNAAAVCDALSPVWLSDALVGGALVVGLALARVGDWRARLALALAAGAVLAGFHATQWPQCLGRPENVSPELNRIWLSHVREARPIYLHPWRTGVQIAALPLVGLIGALWATWRSRGTARFPAWACALFFAAASSALLLWQMRAAPAAQLLAAPGAMAITWYSLIYFRSREGRRLSAVLLVPAVFLLASGVAARLLVQSLPPAAPTRKADLRPGVPDRSRFCSTLPSLRPIARLPAATFLTLVDFGPRLVATTHHSAIAGPYHRNGAAILDVQHAFRGSEAVAHDVVRRHGVQWVLICPGMGESTIYATEAKQGFYMMLANGRAPGWLSPVALPTRNPLRLWKVIG</sequence>
<feature type="transmembrane region" description="Helical" evidence="1">
    <location>
        <begin position="392"/>
        <end position="410"/>
    </location>
</feature>
<dbReference type="RefSeq" id="WP_216321123.1">
    <property type="nucleotide sequence ID" value="NZ_JAHKRT010000002.1"/>
</dbReference>
<feature type="transmembrane region" description="Helical" evidence="1">
    <location>
        <begin position="422"/>
        <end position="442"/>
    </location>
</feature>
<feature type="transmembrane region" description="Helical" evidence="1">
    <location>
        <begin position="283"/>
        <end position="301"/>
    </location>
</feature>
<keyword evidence="1" id="KW-0472">Membrane</keyword>
<evidence type="ECO:0000256" key="1">
    <source>
        <dbReference type="SAM" id="Phobius"/>
    </source>
</evidence>
<keyword evidence="3" id="KW-1185">Reference proteome</keyword>
<evidence type="ECO:0000313" key="3">
    <source>
        <dbReference type="Proteomes" id="UP000776276"/>
    </source>
</evidence>